<feature type="transmembrane region" description="Helical" evidence="1">
    <location>
        <begin position="7"/>
        <end position="25"/>
    </location>
</feature>
<dbReference type="AlphaFoldDB" id="A0A7G3GBV7"/>
<dbReference type="InterPro" id="IPR011969">
    <property type="entry name" value="Clan_AA_Asp_peptidase_C"/>
</dbReference>
<name>A0A7G3GBV7_9NEIS</name>
<dbReference type="CDD" id="cd05483">
    <property type="entry name" value="retropepsin_like_bacteria"/>
    <property type="match status" value="1"/>
</dbReference>
<protein>
    <submittedName>
        <fullName evidence="2">TIGR02281 family clan AA aspartic protease</fullName>
    </submittedName>
</protein>
<dbReference type="Pfam" id="PF13975">
    <property type="entry name" value="gag-asp_proteas"/>
    <property type="match status" value="1"/>
</dbReference>
<keyword evidence="1" id="KW-0472">Membrane</keyword>
<dbReference type="Proteomes" id="UP000515917">
    <property type="component" value="Chromosome"/>
</dbReference>
<keyword evidence="1" id="KW-1133">Transmembrane helix</keyword>
<dbReference type="GO" id="GO:0006508">
    <property type="term" value="P:proteolysis"/>
    <property type="evidence" value="ECO:0007669"/>
    <property type="project" value="UniProtKB-KW"/>
</dbReference>
<proteinExistence type="predicted"/>
<keyword evidence="2" id="KW-0645">Protease</keyword>
<dbReference type="KEGG" id="ifl:C1H71_14570"/>
<keyword evidence="2" id="KW-0378">Hydrolase</keyword>
<organism evidence="2 3">
    <name type="scientific">Iodobacter fluviatilis</name>
    <dbReference type="NCBI Taxonomy" id="537"/>
    <lineage>
        <taxon>Bacteria</taxon>
        <taxon>Pseudomonadati</taxon>
        <taxon>Pseudomonadota</taxon>
        <taxon>Betaproteobacteria</taxon>
        <taxon>Neisseriales</taxon>
        <taxon>Chitinibacteraceae</taxon>
        <taxon>Iodobacter</taxon>
    </lineage>
</organism>
<keyword evidence="1" id="KW-0812">Transmembrane</keyword>
<evidence type="ECO:0000313" key="2">
    <source>
        <dbReference type="EMBL" id="QBC44629.1"/>
    </source>
</evidence>
<keyword evidence="3" id="KW-1185">Reference proteome</keyword>
<accession>A0A7G3GBV7</accession>
<dbReference type="InterPro" id="IPR034122">
    <property type="entry name" value="Retropepsin-like_bacterial"/>
</dbReference>
<sequence>MANMRSTFSIVLVWLVVAAGIYWGFNTFLAHQYNPNTRIAAGQGQELVLKRAKDGHFRLNASINGQPVVMLIDTGATTMAMNAALAQRLNLERGEPMLSQTANGVVEGYSSRLSQLQFGPFEFENASVGVVPNMSDEVLLGMNILKRFDITLKDEQMILRLSAAD</sequence>
<dbReference type="Gene3D" id="2.40.70.10">
    <property type="entry name" value="Acid Proteases"/>
    <property type="match status" value="1"/>
</dbReference>
<gene>
    <name evidence="2" type="ORF">C1H71_14570</name>
</gene>
<dbReference type="InterPro" id="IPR021109">
    <property type="entry name" value="Peptidase_aspartic_dom_sf"/>
</dbReference>
<reference evidence="2 3" key="1">
    <citation type="submission" date="2018-01" db="EMBL/GenBank/DDBJ databases">
        <title>Genome sequence of Iodobacter sp. strain PCH194 isolated from Indian Trans-Himalaya.</title>
        <authorList>
            <person name="Kumar V."/>
            <person name="Thakur V."/>
            <person name="Kumar S."/>
            <person name="Singh D."/>
        </authorList>
    </citation>
    <scope>NUCLEOTIDE SEQUENCE [LARGE SCALE GENOMIC DNA]</scope>
    <source>
        <strain evidence="2 3">PCH194</strain>
    </source>
</reference>
<dbReference type="NCBIfam" id="TIGR02281">
    <property type="entry name" value="clan_AA_DTGA"/>
    <property type="match status" value="1"/>
</dbReference>
<evidence type="ECO:0000256" key="1">
    <source>
        <dbReference type="SAM" id="Phobius"/>
    </source>
</evidence>
<dbReference type="SUPFAM" id="SSF50630">
    <property type="entry name" value="Acid proteases"/>
    <property type="match status" value="1"/>
</dbReference>
<dbReference type="GO" id="GO:0008233">
    <property type="term" value="F:peptidase activity"/>
    <property type="evidence" value="ECO:0007669"/>
    <property type="project" value="UniProtKB-KW"/>
</dbReference>
<dbReference type="EMBL" id="CP025781">
    <property type="protein sequence ID" value="QBC44629.1"/>
    <property type="molecule type" value="Genomic_DNA"/>
</dbReference>
<evidence type="ECO:0000313" key="3">
    <source>
        <dbReference type="Proteomes" id="UP000515917"/>
    </source>
</evidence>